<dbReference type="AlphaFoldDB" id="A0AAJ6VLC1"/>
<organism evidence="1 2">
    <name type="scientific">Ceratosolen solmsi marchali</name>
    <dbReference type="NCBI Taxonomy" id="326594"/>
    <lineage>
        <taxon>Eukaryota</taxon>
        <taxon>Metazoa</taxon>
        <taxon>Ecdysozoa</taxon>
        <taxon>Arthropoda</taxon>
        <taxon>Hexapoda</taxon>
        <taxon>Insecta</taxon>
        <taxon>Pterygota</taxon>
        <taxon>Neoptera</taxon>
        <taxon>Endopterygota</taxon>
        <taxon>Hymenoptera</taxon>
        <taxon>Apocrita</taxon>
        <taxon>Proctotrupomorpha</taxon>
        <taxon>Chalcidoidea</taxon>
        <taxon>Agaonidae</taxon>
        <taxon>Agaoninae</taxon>
        <taxon>Ceratosolen</taxon>
    </lineage>
</organism>
<name>A0AAJ6VLC1_9HYME</name>
<reference evidence="2" key="1">
    <citation type="submission" date="2025-08" db="UniProtKB">
        <authorList>
            <consortium name="RefSeq"/>
        </authorList>
    </citation>
    <scope>IDENTIFICATION</scope>
</reference>
<dbReference type="KEGG" id="csol:105360059"/>
<dbReference type="RefSeq" id="XP_011495137.1">
    <property type="nucleotide sequence ID" value="XM_011496835.1"/>
</dbReference>
<dbReference type="Proteomes" id="UP000695007">
    <property type="component" value="Unplaced"/>
</dbReference>
<accession>A0AAJ6VLC1</accession>
<gene>
    <name evidence="2" type="primary">LOC105360059</name>
</gene>
<proteinExistence type="predicted"/>
<evidence type="ECO:0000313" key="2">
    <source>
        <dbReference type="RefSeq" id="XP_011495137.1"/>
    </source>
</evidence>
<protein>
    <submittedName>
        <fullName evidence="2">Uncharacterized protein LOC105360059</fullName>
    </submittedName>
</protein>
<sequence>MLQVQTLLSEHMQQAWRQQKVGLREQEKRETVEGEKESIRGGSLYAAVTDGRKNSRHEPLITYCSVSPCSDGFNAWGLFPSTLPHHCDPYFSQIAVRHLLLYNMLILHTYFMSKMRVELVVKYGTSIK</sequence>
<dbReference type="GeneID" id="105360059"/>
<keyword evidence="1" id="KW-1185">Reference proteome</keyword>
<evidence type="ECO:0000313" key="1">
    <source>
        <dbReference type="Proteomes" id="UP000695007"/>
    </source>
</evidence>